<dbReference type="InterPro" id="IPR049945">
    <property type="entry name" value="AAA_22"/>
</dbReference>
<keyword evidence="3" id="KW-1185">Reference proteome</keyword>
<reference evidence="2 3" key="1">
    <citation type="submission" date="2016-09" db="EMBL/GenBank/DDBJ databases">
        <authorList>
            <person name="Capua I."/>
            <person name="De Benedictis P."/>
            <person name="Joannis T."/>
            <person name="Lombin L.H."/>
            <person name="Cattoli G."/>
        </authorList>
    </citation>
    <scope>NUCLEOTIDE SEQUENCE [LARGE SCALE GENOMIC DNA]</scope>
    <source>
        <strain evidence="2 3">A7P-90m</strain>
    </source>
</reference>
<dbReference type="SUPFAM" id="SSF52540">
    <property type="entry name" value="P-loop containing nucleoside triphosphate hydrolases"/>
    <property type="match status" value="1"/>
</dbReference>
<evidence type="ECO:0000313" key="2">
    <source>
        <dbReference type="EMBL" id="SDC53733.1"/>
    </source>
</evidence>
<dbReference type="OrthoDB" id="799824at2"/>
<organism evidence="2 3">
    <name type="scientific">Williamwhitmania taraxaci</name>
    <dbReference type="NCBI Taxonomy" id="1640674"/>
    <lineage>
        <taxon>Bacteria</taxon>
        <taxon>Pseudomonadati</taxon>
        <taxon>Bacteroidota</taxon>
        <taxon>Bacteroidia</taxon>
        <taxon>Bacteroidales</taxon>
        <taxon>Williamwhitmaniaceae</taxon>
        <taxon>Williamwhitmania</taxon>
    </lineage>
</organism>
<dbReference type="Gene3D" id="3.40.50.300">
    <property type="entry name" value="P-loop containing nucleotide triphosphate hydrolases"/>
    <property type="match status" value="1"/>
</dbReference>
<feature type="domain" description="ORC1/DEAH AAA+ ATPase" evidence="1">
    <location>
        <begin position="106"/>
        <end position="193"/>
    </location>
</feature>
<dbReference type="Pfam" id="PF13401">
    <property type="entry name" value="AAA_22"/>
    <property type="match status" value="1"/>
</dbReference>
<gene>
    <name evidence="2" type="ORF">SAMN05216323_103552</name>
</gene>
<sequence length="298" mass="34162">MLNLTSDFKEKVIEALLEGRKNYDGSDAAFARKNGVSAAVYSRLKNGERERLLSDTQWLTVGRNLGVTMNTRKWVMARTDVFTVIEEDILFCKEFSKGKICVDDCGIGKTFAAKYLSRTLKNVFYVDAKQAKTKQRFIRLIAKTIGIEEHGRYTDVKDNLKYYLQILEKPLIILDDVGYVEYAAYMEVLELVDSTEGICGWYQIGDDSLQEKIERGINSKKVGFRAMFSRFSKRYTTVIPFENSEKIRFYKKLLRDVISVNATKDVDIDRLVVKCLRSDNGSVMGDLRRAEGLLILNQ</sequence>
<evidence type="ECO:0000259" key="1">
    <source>
        <dbReference type="Pfam" id="PF13401"/>
    </source>
</evidence>
<evidence type="ECO:0000313" key="3">
    <source>
        <dbReference type="Proteomes" id="UP000199452"/>
    </source>
</evidence>
<dbReference type="EMBL" id="FMYP01000035">
    <property type="protein sequence ID" value="SDC53733.1"/>
    <property type="molecule type" value="Genomic_DNA"/>
</dbReference>
<dbReference type="AlphaFoldDB" id="A0A1G6ME02"/>
<dbReference type="STRING" id="1640674.SAMN05216323_103552"/>
<dbReference type="InterPro" id="IPR027417">
    <property type="entry name" value="P-loop_NTPase"/>
</dbReference>
<dbReference type="Proteomes" id="UP000199452">
    <property type="component" value="Unassembled WGS sequence"/>
</dbReference>
<protein>
    <recommendedName>
        <fullName evidence="1">ORC1/DEAH AAA+ ATPase domain-containing protein</fullName>
    </recommendedName>
</protein>
<proteinExistence type="predicted"/>
<accession>A0A1G6ME02</accession>
<dbReference type="GO" id="GO:0016887">
    <property type="term" value="F:ATP hydrolysis activity"/>
    <property type="evidence" value="ECO:0007669"/>
    <property type="project" value="InterPro"/>
</dbReference>
<name>A0A1G6ME02_9BACT</name>
<dbReference type="RefSeq" id="WP_092438648.1">
    <property type="nucleotide sequence ID" value="NZ_FMYP01000035.1"/>
</dbReference>